<dbReference type="EMBL" id="JASBNA010000005">
    <property type="protein sequence ID" value="KAK7691971.1"/>
    <property type="molecule type" value="Genomic_DNA"/>
</dbReference>
<sequence length="297" mass="32896">MNMAPLPPTDAISCIILTSGTFHETHWKGGPSAPFILHRVVPPRVRIFHRPDDESDKGILQPSRSSEPPKGNLTLHVSLTSVISPPGSVSVVYATQCSIPDGNVDGLVLPPLVAKIAKPRKGDDLTQEAAIYEEMESLQGWGIPWCFGFFQFRSVEHFDFGPVSLLLLERCGECIPSPSPYMNARPPPMPTTVRHDLYQILSRVGKLGIYYLFEGGIDPKHVLTAAGASSSNVPSLQWRLVDFVFARKTDDEIKWIQNDHQEQIAALCGYVWDHYHATADEECPLQDHSCSCTKPVL</sequence>
<dbReference type="Proteomes" id="UP001385951">
    <property type="component" value="Unassembled WGS sequence"/>
</dbReference>
<protein>
    <submittedName>
        <fullName evidence="2">Uncharacterized protein</fullName>
    </submittedName>
</protein>
<organism evidence="2 3">
    <name type="scientific">Cerrena zonata</name>
    <dbReference type="NCBI Taxonomy" id="2478898"/>
    <lineage>
        <taxon>Eukaryota</taxon>
        <taxon>Fungi</taxon>
        <taxon>Dikarya</taxon>
        <taxon>Basidiomycota</taxon>
        <taxon>Agaricomycotina</taxon>
        <taxon>Agaricomycetes</taxon>
        <taxon>Polyporales</taxon>
        <taxon>Cerrenaceae</taxon>
        <taxon>Cerrena</taxon>
    </lineage>
</organism>
<feature type="region of interest" description="Disordered" evidence="1">
    <location>
        <begin position="49"/>
        <end position="71"/>
    </location>
</feature>
<evidence type="ECO:0000313" key="3">
    <source>
        <dbReference type="Proteomes" id="UP001385951"/>
    </source>
</evidence>
<proteinExistence type="predicted"/>
<gene>
    <name evidence="2" type="ORF">QCA50_005376</name>
</gene>
<dbReference type="AlphaFoldDB" id="A0AAW0GEZ9"/>
<keyword evidence="3" id="KW-1185">Reference proteome</keyword>
<accession>A0AAW0GEZ9</accession>
<name>A0AAW0GEZ9_9APHY</name>
<reference evidence="2 3" key="1">
    <citation type="submission" date="2022-09" db="EMBL/GenBank/DDBJ databases">
        <authorList>
            <person name="Palmer J.M."/>
        </authorList>
    </citation>
    <scope>NUCLEOTIDE SEQUENCE [LARGE SCALE GENOMIC DNA]</scope>
    <source>
        <strain evidence="2 3">DSM 7382</strain>
    </source>
</reference>
<evidence type="ECO:0000256" key="1">
    <source>
        <dbReference type="SAM" id="MobiDB-lite"/>
    </source>
</evidence>
<evidence type="ECO:0000313" key="2">
    <source>
        <dbReference type="EMBL" id="KAK7691971.1"/>
    </source>
</evidence>
<comment type="caution">
    <text evidence="2">The sequence shown here is derived from an EMBL/GenBank/DDBJ whole genome shotgun (WGS) entry which is preliminary data.</text>
</comment>